<organism evidence="1 2">
    <name type="scientific">Schizopora paradoxa</name>
    <dbReference type="NCBI Taxonomy" id="27342"/>
    <lineage>
        <taxon>Eukaryota</taxon>
        <taxon>Fungi</taxon>
        <taxon>Dikarya</taxon>
        <taxon>Basidiomycota</taxon>
        <taxon>Agaricomycotina</taxon>
        <taxon>Agaricomycetes</taxon>
        <taxon>Hymenochaetales</taxon>
        <taxon>Schizoporaceae</taxon>
        <taxon>Schizopora</taxon>
    </lineage>
</organism>
<dbReference type="EMBL" id="KQ085962">
    <property type="protein sequence ID" value="KLO13258.1"/>
    <property type="molecule type" value="Genomic_DNA"/>
</dbReference>
<reference evidence="1 2" key="1">
    <citation type="submission" date="2015-04" db="EMBL/GenBank/DDBJ databases">
        <title>Complete genome sequence of Schizopora paradoxa KUC8140, a cosmopolitan wood degrader in East Asia.</title>
        <authorList>
            <consortium name="DOE Joint Genome Institute"/>
            <person name="Min B."/>
            <person name="Park H."/>
            <person name="Jang Y."/>
            <person name="Kim J.-J."/>
            <person name="Kim K.H."/>
            <person name="Pangilinan J."/>
            <person name="Lipzen A."/>
            <person name="Riley R."/>
            <person name="Grigoriev I.V."/>
            <person name="Spatafora J.W."/>
            <person name="Choi I.-G."/>
        </authorList>
    </citation>
    <scope>NUCLEOTIDE SEQUENCE [LARGE SCALE GENOMIC DNA]</scope>
    <source>
        <strain evidence="1 2">KUC8140</strain>
    </source>
</reference>
<accession>A0A0H2RUX4</accession>
<evidence type="ECO:0000313" key="1">
    <source>
        <dbReference type="EMBL" id="KLO13258.1"/>
    </source>
</evidence>
<dbReference type="OrthoDB" id="2523749at2759"/>
<dbReference type="InParanoid" id="A0A0H2RUX4"/>
<evidence type="ECO:0000313" key="2">
    <source>
        <dbReference type="Proteomes" id="UP000053477"/>
    </source>
</evidence>
<proteinExistence type="predicted"/>
<dbReference type="Proteomes" id="UP000053477">
    <property type="component" value="Unassembled WGS sequence"/>
</dbReference>
<dbReference type="STRING" id="27342.A0A0H2RUX4"/>
<keyword evidence="2" id="KW-1185">Reference proteome</keyword>
<name>A0A0H2RUX4_9AGAM</name>
<dbReference type="AlphaFoldDB" id="A0A0H2RUX4"/>
<gene>
    <name evidence="1" type="ORF">SCHPADRAFT_997479</name>
</gene>
<protein>
    <submittedName>
        <fullName evidence="1">Uncharacterized protein</fullName>
    </submittedName>
</protein>
<sequence>MKNMHPSVRSLPNSLKIYLPERVPVNKRKNTILTPNPDVIDVCKDASLSLASSSSIPTSLAQDASATIAPPSLALIQRYGANGVCRATYQSIHLVIKFAFGRDTPRIKALEKEAKNYDNSLFAAQGTIVPCMYGIYKGTTCDERRLPVACLILEDCGDCLTEEFRDLPLEERVKMMKVYCDLHMMGIALLGFTERNVVHKNGNYRLIGFENLDDRHSCKWKGKLYEGKPPPENSKIGCSFILVAGSEMGLWTLGEGRVRVVNDSMSADEFPPQEDIDFLCNNAEFSLSPAKMDELHDWLKAYKKVRDQIPLEDYARSRPDFSYA</sequence>